<dbReference type="GO" id="GO:0022857">
    <property type="term" value="F:transmembrane transporter activity"/>
    <property type="evidence" value="ECO:0007669"/>
    <property type="project" value="TreeGrafter"/>
</dbReference>
<feature type="transmembrane region" description="Helical" evidence="7">
    <location>
        <begin position="240"/>
        <end position="258"/>
    </location>
</feature>
<evidence type="ECO:0000256" key="4">
    <source>
        <dbReference type="ARBA" id="ARBA00022692"/>
    </source>
</evidence>
<evidence type="ECO:0000313" key="10">
    <source>
        <dbReference type="Proteomes" id="UP000199409"/>
    </source>
</evidence>
<feature type="transmembrane region" description="Helical" evidence="7">
    <location>
        <begin position="133"/>
        <end position="157"/>
    </location>
</feature>
<accession>A0A1H4E1I5</accession>
<dbReference type="OrthoDB" id="9790209at2"/>
<organism evidence="9 10">
    <name type="scientific">Desulfuromusa kysingii</name>
    <dbReference type="NCBI Taxonomy" id="37625"/>
    <lineage>
        <taxon>Bacteria</taxon>
        <taxon>Pseudomonadati</taxon>
        <taxon>Thermodesulfobacteriota</taxon>
        <taxon>Desulfuromonadia</taxon>
        <taxon>Desulfuromonadales</taxon>
        <taxon>Geopsychrobacteraceae</taxon>
        <taxon>Desulfuromusa</taxon>
    </lineage>
</organism>
<evidence type="ECO:0000256" key="3">
    <source>
        <dbReference type="ARBA" id="ARBA00022519"/>
    </source>
</evidence>
<evidence type="ECO:0000256" key="1">
    <source>
        <dbReference type="ARBA" id="ARBA00004429"/>
    </source>
</evidence>
<evidence type="ECO:0000256" key="5">
    <source>
        <dbReference type="ARBA" id="ARBA00022989"/>
    </source>
</evidence>
<keyword evidence="5 7" id="KW-1133">Transmembrane helix</keyword>
<feature type="transmembrane region" description="Helical" evidence="7">
    <location>
        <begin position="6"/>
        <end position="32"/>
    </location>
</feature>
<feature type="transmembrane region" description="Helical" evidence="7">
    <location>
        <begin position="355"/>
        <end position="383"/>
    </location>
</feature>
<dbReference type="PANTHER" id="PTHR33362:SF2">
    <property type="entry name" value="TRAP TRANSPORTER LARGE PERMEASE PROTEIN"/>
    <property type="match status" value="1"/>
</dbReference>
<keyword evidence="6 7" id="KW-0472">Membrane</keyword>
<feature type="transmembrane region" description="Helical" evidence="7">
    <location>
        <begin position="312"/>
        <end position="343"/>
    </location>
</feature>
<keyword evidence="2" id="KW-1003">Cell membrane</keyword>
<keyword evidence="4 7" id="KW-0812">Transmembrane</keyword>
<gene>
    <name evidence="9" type="ORF">SAMN05660420_03183</name>
</gene>
<dbReference type="STRING" id="37625.SAMN05660420_03183"/>
<dbReference type="PIRSF" id="PIRSF006066">
    <property type="entry name" value="HI0050"/>
    <property type="match status" value="1"/>
</dbReference>
<reference evidence="9 10" key="1">
    <citation type="submission" date="2016-10" db="EMBL/GenBank/DDBJ databases">
        <authorList>
            <person name="de Groot N.N."/>
        </authorList>
    </citation>
    <scope>NUCLEOTIDE SEQUENCE [LARGE SCALE GENOMIC DNA]</scope>
    <source>
        <strain evidence="9 10">DSM 7343</strain>
    </source>
</reference>
<dbReference type="InterPro" id="IPR004681">
    <property type="entry name" value="TRAP_DctM"/>
</dbReference>
<dbReference type="InterPro" id="IPR010656">
    <property type="entry name" value="DctM"/>
</dbReference>
<feature type="transmembrane region" description="Helical" evidence="7">
    <location>
        <begin position="211"/>
        <end position="234"/>
    </location>
</feature>
<feature type="transmembrane region" description="Helical" evidence="7">
    <location>
        <begin position="395"/>
        <end position="419"/>
    </location>
</feature>
<dbReference type="Pfam" id="PF06808">
    <property type="entry name" value="DctM"/>
    <property type="match status" value="1"/>
</dbReference>
<dbReference type="Proteomes" id="UP000199409">
    <property type="component" value="Unassembled WGS sequence"/>
</dbReference>
<evidence type="ECO:0000256" key="2">
    <source>
        <dbReference type="ARBA" id="ARBA00022475"/>
    </source>
</evidence>
<comment type="subcellular location">
    <subcellularLocation>
        <location evidence="1">Cell inner membrane</location>
        <topology evidence="1">Multi-pass membrane protein</topology>
    </subcellularLocation>
</comment>
<dbReference type="NCBIfam" id="TIGR00786">
    <property type="entry name" value="dctM"/>
    <property type="match status" value="1"/>
</dbReference>
<evidence type="ECO:0000313" key="9">
    <source>
        <dbReference type="EMBL" id="SEA78420.1"/>
    </source>
</evidence>
<feature type="transmembrane region" description="Helical" evidence="7">
    <location>
        <begin position="52"/>
        <end position="72"/>
    </location>
</feature>
<evidence type="ECO:0000256" key="6">
    <source>
        <dbReference type="ARBA" id="ARBA00023136"/>
    </source>
</evidence>
<dbReference type="PANTHER" id="PTHR33362">
    <property type="entry name" value="SIALIC ACID TRAP TRANSPORTER PERMEASE PROTEIN SIAT-RELATED"/>
    <property type="match status" value="1"/>
</dbReference>
<protein>
    <submittedName>
        <fullName evidence="9">TRAP transporter, DctM subunit</fullName>
    </submittedName>
</protein>
<feature type="transmembrane region" description="Helical" evidence="7">
    <location>
        <begin position="92"/>
        <end position="121"/>
    </location>
</feature>
<name>A0A1H4E1I5_9BACT</name>
<dbReference type="EMBL" id="FNQN01000012">
    <property type="protein sequence ID" value="SEA78420.1"/>
    <property type="molecule type" value="Genomic_DNA"/>
</dbReference>
<feature type="transmembrane region" description="Helical" evidence="7">
    <location>
        <begin position="163"/>
        <end position="190"/>
    </location>
</feature>
<dbReference type="AlphaFoldDB" id="A0A1H4E1I5"/>
<feature type="transmembrane region" description="Helical" evidence="7">
    <location>
        <begin position="270"/>
        <end position="292"/>
    </location>
</feature>
<evidence type="ECO:0000259" key="8">
    <source>
        <dbReference type="Pfam" id="PF06808"/>
    </source>
</evidence>
<evidence type="ECO:0000256" key="7">
    <source>
        <dbReference type="SAM" id="Phobius"/>
    </source>
</evidence>
<proteinExistence type="predicted"/>
<keyword evidence="10" id="KW-1185">Reference proteome</keyword>
<dbReference type="GO" id="GO:0005886">
    <property type="term" value="C:plasma membrane"/>
    <property type="evidence" value="ECO:0007669"/>
    <property type="project" value="UniProtKB-SubCell"/>
</dbReference>
<keyword evidence="3" id="KW-0997">Cell inner membrane</keyword>
<sequence>MIYLTFVLFIVFALFGVPVAFSLGVSALVFMLANGIPMALIGQKLFTGMDSFLLTAIPLFILAGNLMNAAGLTEELIEFSKLFVGRIRGGLAYTNVLISMIFAGMTGAGVSDTAAVGSIMIPGMARDGYKKDYSTAVTVISSTIGPVIPPSIPFIVYGSITGISVGALFVAGIIPGILLGASQMVAIFLGSRRHKLPRIEKKIPVRQKIRITKCAILALMMPVIILGGIIGGIATPTESAGIAAFYALLIGVFVYRSITPRKLIKVLIDSGVTTGAVMILLGTAAIFSYLLAAEQFPQTVSEAVLSATNNKILILLLINLFLLVFGMFLDVVPALLIMTPVFLPLAQHVGVDPIHYGVICVLNLAIGLATPPVGMCLFVGANIAKLPIEKITRPLMPFIIASFLALLVTTYWADLILFLPRLFGYL</sequence>
<feature type="domain" description="TRAP C4-dicarboxylate transport system permease DctM subunit" evidence="8">
    <location>
        <begin position="6"/>
        <end position="412"/>
    </location>
</feature>